<reference evidence="2 4" key="2">
    <citation type="journal article" date="2014" name="BMC Genomics">
        <title>An improved genome release (version Mt4.0) for the model legume Medicago truncatula.</title>
        <authorList>
            <person name="Tang H."/>
            <person name="Krishnakumar V."/>
            <person name="Bidwell S."/>
            <person name="Rosen B."/>
            <person name="Chan A."/>
            <person name="Zhou S."/>
            <person name="Gentzbittel L."/>
            <person name="Childs K.L."/>
            <person name="Yandell M."/>
            <person name="Gundlach H."/>
            <person name="Mayer K.F."/>
            <person name="Schwartz D.C."/>
            <person name="Town C.D."/>
        </authorList>
    </citation>
    <scope>GENOME REANNOTATION</scope>
    <source>
        <strain evidence="3 4">cv. Jemalong A17</strain>
    </source>
</reference>
<keyword evidence="4" id="KW-1185">Reference proteome</keyword>
<dbReference type="AlphaFoldDB" id="G7ISM9"/>
<sequence length="68" mass="7897">MGRMKVSNPYAHHTPPQTLLPRKQTPPSFLLPTTLGDEIQKMLNSFWWEGPINMMEKETISEDGRSWL</sequence>
<evidence type="ECO:0000313" key="3">
    <source>
        <dbReference type="EnsemblPlants" id="AES64611"/>
    </source>
</evidence>
<name>G7ISM9_MEDTR</name>
<evidence type="ECO:0000256" key="1">
    <source>
        <dbReference type="SAM" id="MobiDB-lite"/>
    </source>
</evidence>
<evidence type="ECO:0000313" key="2">
    <source>
        <dbReference type="EMBL" id="AES64611.1"/>
    </source>
</evidence>
<protein>
    <submittedName>
        <fullName evidence="2 3">Uncharacterized protein</fullName>
    </submittedName>
</protein>
<dbReference type="EnsemblPlants" id="AES64611">
    <property type="protein sequence ID" value="AES64611"/>
    <property type="gene ID" value="MTR_2g027730"/>
</dbReference>
<dbReference type="EMBL" id="CM001218">
    <property type="protein sequence ID" value="AES64611.1"/>
    <property type="molecule type" value="Genomic_DNA"/>
</dbReference>
<reference evidence="3" key="3">
    <citation type="submission" date="2015-04" db="UniProtKB">
        <authorList>
            <consortium name="EnsemblPlants"/>
        </authorList>
    </citation>
    <scope>IDENTIFICATION</scope>
    <source>
        <strain evidence="3">cv. Jemalong A17</strain>
    </source>
</reference>
<gene>
    <name evidence="2" type="ordered locus">MTR_2g027730</name>
</gene>
<proteinExistence type="predicted"/>
<dbReference type="HOGENOM" id="CLU_2797733_0_0_1"/>
<evidence type="ECO:0000313" key="4">
    <source>
        <dbReference type="Proteomes" id="UP000002051"/>
    </source>
</evidence>
<reference evidence="2 4" key="1">
    <citation type="journal article" date="2011" name="Nature">
        <title>The Medicago genome provides insight into the evolution of rhizobial symbioses.</title>
        <authorList>
            <person name="Young N.D."/>
            <person name="Debelle F."/>
            <person name="Oldroyd G.E."/>
            <person name="Geurts R."/>
            <person name="Cannon S.B."/>
            <person name="Udvardi M.K."/>
            <person name="Benedito V.A."/>
            <person name="Mayer K.F."/>
            <person name="Gouzy J."/>
            <person name="Schoof H."/>
            <person name="Van de Peer Y."/>
            <person name="Proost S."/>
            <person name="Cook D.R."/>
            <person name="Meyers B.C."/>
            <person name="Spannagl M."/>
            <person name="Cheung F."/>
            <person name="De Mita S."/>
            <person name="Krishnakumar V."/>
            <person name="Gundlach H."/>
            <person name="Zhou S."/>
            <person name="Mudge J."/>
            <person name="Bharti A.K."/>
            <person name="Murray J.D."/>
            <person name="Naoumkina M.A."/>
            <person name="Rosen B."/>
            <person name="Silverstein K.A."/>
            <person name="Tang H."/>
            <person name="Rombauts S."/>
            <person name="Zhao P.X."/>
            <person name="Zhou P."/>
            <person name="Barbe V."/>
            <person name="Bardou P."/>
            <person name="Bechner M."/>
            <person name="Bellec A."/>
            <person name="Berger A."/>
            <person name="Berges H."/>
            <person name="Bidwell S."/>
            <person name="Bisseling T."/>
            <person name="Choisne N."/>
            <person name="Couloux A."/>
            <person name="Denny R."/>
            <person name="Deshpande S."/>
            <person name="Dai X."/>
            <person name="Doyle J.J."/>
            <person name="Dudez A.M."/>
            <person name="Farmer A.D."/>
            <person name="Fouteau S."/>
            <person name="Franken C."/>
            <person name="Gibelin C."/>
            <person name="Gish J."/>
            <person name="Goldstein S."/>
            <person name="Gonzalez A.J."/>
            <person name="Green P.J."/>
            <person name="Hallab A."/>
            <person name="Hartog M."/>
            <person name="Hua A."/>
            <person name="Humphray S.J."/>
            <person name="Jeong D.H."/>
            <person name="Jing Y."/>
            <person name="Jocker A."/>
            <person name="Kenton S.M."/>
            <person name="Kim D.J."/>
            <person name="Klee K."/>
            <person name="Lai H."/>
            <person name="Lang C."/>
            <person name="Lin S."/>
            <person name="Macmil S.L."/>
            <person name="Magdelenat G."/>
            <person name="Matthews L."/>
            <person name="McCorrison J."/>
            <person name="Monaghan E.L."/>
            <person name="Mun J.H."/>
            <person name="Najar F.Z."/>
            <person name="Nicholson C."/>
            <person name="Noirot C."/>
            <person name="O'Bleness M."/>
            <person name="Paule C.R."/>
            <person name="Poulain J."/>
            <person name="Prion F."/>
            <person name="Qin B."/>
            <person name="Qu C."/>
            <person name="Retzel E.F."/>
            <person name="Riddle C."/>
            <person name="Sallet E."/>
            <person name="Samain S."/>
            <person name="Samson N."/>
            <person name="Sanders I."/>
            <person name="Saurat O."/>
            <person name="Scarpelli C."/>
            <person name="Schiex T."/>
            <person name="Segurens B."/>
            <person name="Severin A.J."/>
            <person name="Sherrier D.J."/>
            <person name="Shi R."/>
            <person name="Sims S."/>
            <person name="Singer S.R."/>
            <person name="Sinharoy S."/>
            <person name="Sterck L."/>
            <person name="Viollet A."/>
            <person name="Wang B.B."/>
            <person name="Wang K."/>
            <person name="Wang M."/>
            <person name="Wang X."/>
            <person name="Warfsmann J."/>
            <person name="Weissenbach J."/>
            <person name="White D.D."/>
            <person name="White J.D."/>
            <person name="Wiley G.B."/>
            <person name="Wincker P."/>
            <person name="Xing Y."/>
            <person name="Yang L."/>
            <person name="Yao Z."/>
            <person name="Ying F."/>
            <person name="Zhai J."/>
            <person name="Zhou L."/>
            <person name="Zuber A."/>
            <person name="Denarie J."/>
            <person name="Dixon R.A."/>
            <person name="May G.D."/>
            <person name="Schwartz D.C."/>
            <person name="Rogers J."/>
            <person name="Quetier F."/>
            <person name="Town C.D."/>
            <person name="Roe B.A."/>
        </authorList>
    </citation>
    <scope>NUCLEOTIDE SEQUENCE [LARGE SCALE GENOMIC DNA]</scope>
    <source>
        <strain evidence="2">A17</strain>
        <strain evidence="3 4">cv. Jemalong A17</strain>
    </source>
</reference>
<dbReference type="PaxDb" id="3880-AES64611"/>
<feature type="region of interest" description="Disordered" evidence="1">
    <location>
        <begin position="1"/>
        <end position="26"/>
    </location>
</feature>
<organism evidence="2 4">
    <name type="scientific">Medicago truncatula</name>
    <name type="common">Barrel medic</name>
    <name type="synonym">Medicago tribuloides</name>
    <dbReference type="NCBI Taxonomy" id="3880"/>
    <lineage>
        <taxon>Eukaryota</taxon>
        <taxon>Viridiplantae</taxon>
        <taxon>Streptophyta</taxon>
        <taxon>Embryophyta</taxon>
        <taxon>Tracheophyta</taxon>
        <taxon>Spermatophyta</taxon>
        <taxon>Magnoliopsida</taxon>
        <taxon>eudicotyledons</taxon>
        <taxon>Gunneridae</taxon>
        <taxon>Pentapetalae</taxon>
        <taxon>rosids</taxon>
        <taxon>fabids</taxon>
        <taxon>Fabales</taxon>
        <taxon>Fabaceae</taxon>
        <taxon>Papilionoideae</taxon>
        <taxon>50 kb inversion clade</taxon>
        <taxon>NPAAA clade</taxon>
        <taxon>Hologalegina</taxon>
        <taxon>IRL clade</taxon>
        <taxon>Trifolieae</taxon>
        <taxon>Medicago</taxon>
    </lineage>
</organism>
<dbReference type="Proteomes" id="UP000002051">
    <property type="component" value="Chromosome 2"/>
</dbReference>
<accession>G7ISM9</accession>